<evidence type="ECO:0000256" key="1">
    <source>
        <dbReference type="SAM" id="MobiDB-lite"/>
    </source>
</evidence>
<sequence>MLQLFRCSWLTDMQRSSISCVFGAMLEKSNFMGVSEMPLPKSYDSPEAEQPDEKNRTDSEIPNYFSNDNVFNHPEDTYHSKTSLDTRHDTRIVNESFQDSVMLLEEGFGSKMQAEMLVLVDVLHKPAAIFSANSVFRIKAQDKRFIGKLINHAKYLRDKQENQLCIKLLQILREMIPNENEVKSKIVLLELDSPFKMLT</sequence>
<organism evidence="2 3">
    <name type="scientific">Brachionus plicatilis</name>
    <name type="common">Marine rotifer</name>
    <name type="synonym">Brachionus muelleri</name>
    <dbReference type="NCBI Taxonomy" id="10195"/>
    <lineage>
        <taxon>Eukaryota</taxon>
        <taxon>Metazoa</taxon>
        <taxon>Spiralia</taxon>
        <taxon>Gnathifera</taxon>
        <taxon>Rotifera</taxon>
        <taxon>Eurotatoria</taxon>
        <taxon>Monogononta</taxon>
        <taxon>Pseudotrocha</taxon>
        <taxon>Ploima</taxon>
        <taxon>Brachionidae</taxon>
        <taxon>Brachionus</taxon>
    </lineage>
</organism>
<dbReference type="OrthoDB" id="76898at2759"/>
<proteinExistence type="predicted"/>
<gene>
    <name evidence="2" type="ORF">BpHYR1_036105</name>
</gene>
<name>A0A3M7S5R7_BRAPC</name>
<protein>
    <submittedName>
        <fullName evidence="2">Inositol 1-4-5-trisphosphate receptor type 1 isoform X1</fullName>
    </submittedName>
</protein>
<dbReference type="EMBL" id="REGN01002004">
    <property type="protein sequence ID" value="RNA30995.1"/>
    <property type="molecule type" value="Genomic_DNA"/>
</dbReference>
<reference evidence="2 3" key="1">
    <citation type="journal article" date="2018" name="Sci. Rep.">
        <title>Genomic signatures of local adaptation to the degree of environmental predictability in rotifers.</title>
        <authorList>
            <person name="Franch-Gras L."/>
            <person name="Hahn C."/>
            <person name="Garcia-Roger E.M."/>
            <person name="Carmona M.J."/>
            <person name="Serra M."/>
            <person name="Gomez A."/>
        </authorList>
    </citation>
    <scope>NUCLEOTIDE SEQUENCE [LARGE SCALE GENOMIC DNA]</scope>
    <source>
        <strain evidence="2">HYR1</strain>
    </source>
</reference>
<dbReference type="GO" id="GO:0006816">
    <property type="term" value="P:calcium ion transport"/>
    <property type="evidence" value="ECO:0007669"/>
    <property type="project" value="InterPro"/>
</dbReference>
<dbReference type="AlphaFoldDB" id="A0A3M7S5R7"/>
<comment type="caution">
    <text evidence="2">The sequence shown here is derived from an EMBL/GenBank/DDBJ whole genome shotgun (WGS) entry which is preliminary data.</text>
</comment>
<dbReference type="STRING" id="10195.A0A3M7S5R7"/>
<evidence type="ECO:0000313" key="2">
    <source>
        <dbReference type="EMBL" id="RNA30995.1"/>
    </source>
</evidence>
<dbReference type="InterPro" id="IPR015925">
    <property type="entry name" value="Ryanodine_IP3_receptor"/>
</dbReference>
<dbReference type="Proteomes" id="UP000276133">
    <property type="component" value="Unassembled WGS sequence"/>
</dbReference>
<dbReference type="PANTHER" id="PTHR45816">
    <property type="entry name" value="MIR DOMAIN-CONTAINING PROTEIN"/>
    <property type="match status" value="1"/>
</dbReference>
<keyword evidence="3" id="KW-1185">Reference proteome</keyword>
<dbReference type="PANTHER" id="PTHR45816:SF4">
    <property type="entry name" value="RYR_IP3R HOMOLOGY ASSOCIATED DOMAIN-CONTAINING PROTEIN"/>
    <property type="match status" value="1"/>
</dbReference>
<accession>A0A3M7S5R7</accession>
<evidence type="ECO:0000313" key="3">
    <source>
        <dbReference type="Proteomes" id="UP000276133"/>
    </source>
</evidence>
<keyword evidence="2" id="KW-0675">Receptor</keyword>
<feature type="region of interest" description="Disordered" evidence="1">
    <location>
        <begin position="37"/>
        <end position="61"/>
    </location>
</feature>